<dbReference type="InterPro" id="IPR007900">
    <property type="entry name" value="TAF4_C"/>
</dbReference>
<evidence type="ECO:0000256" key="6">
    <source>
        <dbReference type="SAM" id="Coils"/>
    </source>
</evidence>
<proteinExistence type="inferred from homology"/>
<gene>
    <name evidence="9" type="ORF">VSP0166_LOCUS9020</name>
</gene>
<protein>
    <recommendedName>
        <fullName evidence="8">Transcription initiation factor TFIID component TAF4 C-terminal domain-containing protein</fullName>
    </recommendedName>
</protein>
<dbReference type="GO" id="GO:0005669">
    <property type="term" value="C:transcription factor TFIID complex"/>
    <property type="evidence" value="ECO:0007669"/>
    <property type="project" value="InterPro"/>
</dbReference>
<dbReference type="GO" id="GO:0003677">
    <property type="term" value="F:DNA binding"/>
    <property type="evidence" value="ECO:0007669"/>
    <property type="project" value="TreeGrafter"/>
</dbReference>
<dbReference type="GO" id="GO:0006367">
    <property type="term" value="P:transcription initiation at RNA polymerase II promoter"/>
    <property type="evidence" value="ECO:0007669"/>
    <property type="project" value="TreeGrafter"/>
</dbReference>
<organism evidence="9">
    <name type="scientific">Vannella robusta</name>
    <dbReference type="NCBI Taxonomy" id="1487602"/>
    <lineage>
        <taxon>Eukaryota</taxon>
        <taxon>Amoebozoa</taxon>
        <taxon>Discosea</taxon>
        <taxon>Flabellinia</taxon>
        <taxon>Vannellidae</taxon>
        <taxon>Vannella</taxon>
    </lineage>
</organism>
<dbReference type="PANTHER" id="PTHR15138:SF14">
    <property type="entry name" value="TRANSCRIPTION INITIATION FACTOR TFIID SUBUNIT 4"/>
    <property type="match status" value="1"/>
</dbReference>
<name>A0A7S4I7B0_9EUKA</name>
<sequence length="453" mass="49563">MADELAAMLLGDDAEPKTNDDEVAQMATMLKNKGNTQGQNGGDLGQLPVVPNSQAASYTQASPQTSQNIAMQQAAFIKALSFVKFIDLIKGKLPEKQKQIVSELNQKFAHRMINFMQYKEGLLDGIGKMKFDILVQQFNLTAQRNKNAQTAAENQRQGLAAQRFPVYANTARSVASPLADGNKVQNVGNVNVTVRPTRTTARKNFRSSSEGISDAALVNSALLRNRIEAITRQFRMAPADEVFLEFVNLALRERLKNAAEELVTISKKRVEDNAGYSFSFVTTSDTKNDLREIEKREKEIAQKRSAEEKKRLLEAARVNKKDKRENKVLQDKLNKVVQEEEAKMTNDTALIAVGKSKKPARKNAGRGRPKGSRNRNSTAAAAAAATAPAPASPASFGGNSVPLNASGAPVSKITYRDAMVFAERDTELRLGTAAIAQKCFLGKDSLKYSNKGQ</sequence>
<evidence type="ECO:0000256" key="5">
    <source>
        <dbReference type="ARBA" id="ARBA00023242"/>
    </source>
</evidence>
<evidence type="ECO:0000259" key="8">
    <source>
        <dbReference type="Pfam" id="PF05236"/>
    </source>
</evidence>
<keyword evidence="3" id="KW-0805">Transcription regulation</keyword>
<dbReference type="AlphaFoldDB" id="A0A7S4I7B0"/>
<evidence type="ECO:0000256" key="7">
    <source>
        <dbReference type="SAM" id="MobiDB-lite"/>
    </source>
</evidence>
<dbReference type="PANTHER" id="PTHR15138">
    <property type="entry name" value="TRANSCRIPTION INITIATION FACTOR TFIID SUBUNIT 4"/>
    <property type="match status" value="1"/>
</dbReference>
<evidence type="ECO:0000256" key="3">
    <source>
        <dbReference type="ARBA" id="ARBA00023015"/>
    </source>
</evidence>
<evidence type="ECO:0000256" key="1">
    <source>
        <dbReference type="ARBA" id="ARBA00004123"/>
    </source>
</evidence>
<keyword evidence="6" id="KW-0175">Coiled coil</keyword>
<feature type="coiled-coil region" evidence="6">
    <location>
        <begin position="248"/>
        <end position="339"/>
    </location>
</feature>
<dbReference type="CDD" id="cd08045">
    <property type="entry name" value="HFD_TAF4"/>
    <property type="match status" value="1"/>
</dbReference>
<dbReference type="GO" id="GO:0016251">
    <property type="term" value="F:RNA polymerase II general transcription initiation factor activity"/>
    <property type="evidence" value="ECO:0007669"/>
    <property type="project" value="TreeGrafter"/>
</dbReference>
<feature type="compositionally biased region" description="Low complexity" evidence="7">
    <location>
        <begin position="377"/>
        <end position="395"/>
    </location>
</feature>
<comment type="similarity">
    <text evidence="2">Belongs to the TAF4 family.</text>
</comment>
<keyword evidence="4" id="KW-0804">Transcription</keyword>
<feature type="region of interest" description="Disordered" evidence="7">
    <location>
        <begin position="348"/>
        <end position="395"/>
    </location>
</feature>
<keyword evidence="5" id="KW-0539">Nucleus</keyword>
<evidence type="ECO:0000256" key="2">
    <source>
        <dbReference type="ARBA" id="ARBA00006178"/>
    </source>
</evidence>
<accession>A0A7S4I7B0</accession>
<dbReference type="EMBL" id="HBKP01012801">
    <property type="protein sequence ID" value="CAE2220771.1"/>
    <property type="molecule type" value="Transcribed_RNA"/>
</dbReference>
<reference evidence="9" key="1">
    <citation type="submission" date="2021-01" db="EMBL/GenBank/DDBJ databases">
        <authorList>
            <person name="Corre E."/>
            <person name="Pelletier E."/>
            <person name="Niang G."/>
            <person name="Scheremetjew M."/>
            <person name="Finn R."/>
            <person name="Kale V."/>
            <person name="Holt S."/>
            <person name="Cochrane G."/>
            <person name="Meng A."/>
            <person name="Brown T."/>
            <person name="Cohen L."/>
        </authorList>
    </citation>
    <scope>NUCLEOTIDE SEQUENCE</scope>
    <source>
        <strain evidence="9">DIVA3 518/3/11/1/6</strain>
    </source>
</reference>
<feature type="domain" description="Transcription initiation factor TFIID component TAF4 C-terminal" evidence="8">
    <location>
        <begin position="201"/>
        <end position="427"/>
    </location>
</feature>
<dbReference type="Pfam" id="PF05236">
    <property type="entry name" value="TAF4"/>
    <property type="match status" value="1"/>
</dbReference>
<dbReference type="InterPro" id="IPR045144">
    <property type="entry name" value="TAF4"/>
</dbReference>
<evidence type="ECO:0000256" key="4">
    <source>
        <dbReference type="ARBA" id="ARBA00023163"/>
    </source>
</evidence>
<evidence type="ECO:0000313" key="9">
    <source>
        <dbReference type="EMBL" id="CAE2220771.1"/>
    </source>
</evidence>
<feature type="compositionally biased region" description="Basic residues" evidence="7">
    <location>
        <begin position="355"/>
        <end position="373"/>
    </location>
</feature>
<comment type="subcellular location">
    <subcellularLocation>
        <location evidence="1">Nucleus</location>
    </subcellularLocation>
</comment>